<dbReference type="AlphaFoldDB" id="A0A1F7IBL1"/>
<dbReference type="Gene3D" id="2.10.260.10">
    <property type="match status" value="1"/>
</dbReference>
<evidence type="ECO:0000313" key="3">
    <source>
        <dbReference type="EMBL" id="OGK40746.1"/>
    </source>
</evidence>
<evidence type="ECO:0000313" key="4">
    <source>
        <dbReference type="Proteomes" id="UP000179270"/>
    </source>
</evidence>
<evidence type="ECO:0000256" key="1">
    <source>
        <dbReference type="PROSITE-ProRule" id="PRU01076"/>
    </source>
</evidence>
<accession>A0A1F7IBL1</accession>
<dbReference type="SMART" id="SM00966">
    <property type="entry name" value="SpoVT_AbrB"/>
    <property type="match status" value="1"/>
</dbReference>
<reference evidence="3 4" key="1">
    <citation type="journal article" date="2016" name="Nat. Commun.">
        <title>Thousands of microbial genomes shed light on interconnected biogeochemical processes in an aquifer system.</title>
        <authorList>
            <person name="Anantharaman K."/>
            <person name="Brown C.T."/>
            <person name="Hug L.A."/>
            <person name="Sharon I."/>
            <person name="Castelle C.J."/>
            <person name="Probst A.J."/>
            <person name="Thomas B.C."/>
            <person name="Singh A."/>
            <person name="Wilkins M.J."/>
            <person name="Karaoz U."/>
            <person name="Brodie E.L."/>
            <person name="Williams K.H."/>
            <person name="Hubbard S.S."/>
            <person name="Banfield J.F."/>
        </authorList>
    </citation>
    <scope>NUCLEOTIDE SEQUENCE [LARGE SCALE GENOMIC DNA]</scope>
</reference>
<dbReference type="STRING" id="1802055.A3A74_03965"/>
<dbReference type="InterPro" id="IPR037914">
    <property type="entry name" value="SpoVT-AbrB_sf"/>
</dbReference>
<proteinExistence type="predicted"/>
<feature type="domain" description="SpoVT-AbrB" evidence="2">
    <location>
        <begin position="4"/>
        <end position="51"/>
    </location>
</feature>
<dbReference type="Proteomes" id="UP000179270">
    <property type="component" value="Unassembled WGS sequence"/>
</dbReference>
<evidence type="ECO:0000259" key="2">
    <source>
        <dbReference type="PROSITE" id="PS51740"/>
    </source>
</evidence>
<dbReference type="Pfam" id="PF04014">
    <property type="entry name" value="MazE_antitoxin"/>
    <property type="match status" value="1"/>
</dbReference>
<organism evidence="3 4">
    <name type="scientific">Candidatus Roizmanbacteria bacterium RIFCSPLOWO2_01_FULL_35_13</name>
    <dbReference type="NCBI Taxonomy" id="1802055"/>
    <lineage>
        <taxon>Bacteria</taxon>
        <taxon>Candidatus Roizmaniibacteriota</taxon>
    </lineage>
</organism>
<comment type="caution">
    <text evidence="3">The sequence shown here is derived from an EMBL/GenBank/DDBJ whole genome shotgun (WGS) entry which is preliminary data.</text>
</comment>
<keyword evidence="1" id="KW-0238">DNA-binding</keyword>
<dbReference type="PROSITE" id="PS51740">
    <property type="entry name" value="SPOVT_ABRB"/>
    <property type="match status" value="1"/>
</dbReference>
<dbReference type="GO" id="GO:0003677">
    <property type="term" value="F:DNA binding"/>
    <property type="evidence" value="ECO:0007669"/>
    <property type="project" value="UniProtKB-UniRule"/>
</dbReference>
<gene>
    <name evidence="3" type="ORF">A3A74_03965</name>
</gene>
<dbReference type="SUPFAM" id="SSF89447">
    <property type="entry name" value="AbrB/MazE/MraZ-like"/>
    <property type="match status" value="1"/>
</dbReference>
<protein>
    <recommendedName>
        <fullName evidence="2">SpoVT-AbrB domain-containing protein</fullName>
    </recommendedName>
</protein>
<dbReference type="InterPro" id="IPR007159">
    <property type="entry name" value="SpoVT-AbrB_dom"/>
</dbReference>
<dbReference type="EMBL" id="MGAF01000026">
    <property type="protein sequence ID" value="OGK40746.1"/>
    <property type="molecule type" value="Genomic_DNA"/>
</dbReference>
<name>A0A1F7IBL1_9BACT</name>
<sequence>MLLPQIVDVSEKGQILIPVAIRKALGIRPKGKVFLYPKVEEKKMLLEPLEGNDIIESTFGMLAKDKSRGKSMTQKLLEERRRDLAGEETTFIHRDKKKK</sequence>